<keyword evidence="7" id="KW-1185">Reference proteome</keyword>
<dbReference type="AlphaFoldDB" id="A0AAJ0HAZ9"/>
<evidence type="ECO:0000256" key="3">
    <source>
        <dbReference type="ARBA" id="ARBA00023242"/>
    </source>
</evidence>
<feature type="domain" description="MI" evidence="5">
    <location>
        <begin position="649"/>
        <end position="782"/>
    </location>
</feature>
<dbReference type="PANTHER" id="PTHR18034">
    <property type="entry name" value="CELL CYCLE CONTROL PROTEIN CWF22-RELATED"/>
    <property type="match status" value="1"/>
</dbReference>
<comment type="similarity">
    <text evidence="2">Belongs to the CWC22 family.</text>
</comment>
<dbReference type="GO" id="GO:0042274">
    <property type="term" value="P:ribosomal small subunit biogenesis"/>
    <property type="evidence" value="ECO:0007669"/>
    <property type="project" value="TreeGrafter"/>
</dbReference>
<evidence type="ECO:0000259" key="5">
    <source>
        <dbReference type="PROSITE" id="PS51366"/>
    </source>
</evidence>
<evidence type="ECO:0000313" key="7">
    <source>
        <dbReference type="Proteomes" id="UP001275084"/>
    </source>
</evidence>
<dbReference type="InterPro" id="IPR003890">
    <property type="entry name" value="MIF4G-like_typ-3"/>
</dbReference>
<dbReference type="InterPro" id="IPR050781">
    <property type="entry name" value="CWC22_splicing_factor"/>
</dbReference>
<evidence type="ECO:0000256" key="2">
    <source>
        <dbReference type="ARBA" id="ARBA00006856"/>
    </source>
</evidence>
<dbReference type="InterPro" id="IPR003891">
    <property type="entry name" value="Initiation_fac_eIF4g_MI"/>
</dbReference>
<comment type="caution">
    <text evidence="6">The sequence shown here is derived from an EMBL/GenBank/DDBJ whole genome shotgun (WGS) entry which is preliminary data.</text>
</comment>
<feature type="region of interest" description="Disordered" evidence="4">
    <location>
        <begin position="598"/>
        <end position="637"/>
    </location>
</feature>
<dbReference type="InterPro" id="IPR016024">
    <property type="entry name" value="ARM-type_fold"/>
</dbReference>
<feature type="compositionally biased region" description="Basic and acidic residues" evidence="4">
    <location>
        <begin position="235"/>
        <end position="244"/>
    </location>
</feature>
<evidence type="ECO:0000256" key="1">
    <source>
        <dbReference type="ARBA" id="ARBA00004604"/>
    </source>
</evidence>
<dbReference type="Pfam" id="PF02854">
    <property type="entry name" value="MIF4G"/>
    <property type="match status" value="1"/>
</dbReference>
<gene>
    <name evidence="6" type="ORF">B0T25DRAFT_273857</name>
</gene>
<dbReference type="EMBL" id="JAUIQD010000006">
    <property type="protein sequence ID" value="KAK3346257.1"/>
    <property type="molecule type" value="Genomic_DNA"/>
</dbReference>
<evidence type="ECO:0000256" key="4">
    <source>
        <dbReference type="SAM" id="MobiDB-lite"/>
    </source>
</evidence>
<dbReference type="SUPFAM" id="SSF48371">
    <property type="entry name" value="ARM repeat"/>
    <property type="match status" value="1"/>
</dbReference>
<name>A0AAJ0HAZ9_9PEZI</name>
<dbReference type="SMART" id="SM00544">
    <property type="entry name" value="MA3"/>
    <property type="match status" value="1"/>
</dbReference>
<feature type="region of interest" description="Disordered" evidence="4">
    <location>
        <begin position="1"/>
        <end position="157"/>
    </location>
</feature>
<reference evidence="6" key="1">
    <citation type="journal article" date="2023" name="Mol. Phylogenet. Evol.">
        <title>Genome-scale phylogeny and comparative genomics of the fungal order Sordariales.</title>
        <authorList>
            <person name="Hensen N."/>
            <person name="Bonometti L."/>
            <person name="Westerberg I."/>
            <person name="Brannstrom I.O."/>
            <person name="Guillou S."/>
            <person name="Cros-Aarteil S."/>
            <person name="Calhoun S."/>
            <person name="Haridas S."/>
            <person name="Kuo A."/>
            <person name="Mondo S."/>
            <person name="Pangilinan J."/>
            <person name="Riley R."/>
            <person name="LaButti K."/>
            <person name="Andreopoulos B."/>
            <person name="Lipzen A."/>
            <person name="Chen C."/>
            <person name="Yan M."/>
            <person name="Daum C."/>
            <person name="Ng V."/>
            <person name="Clum A."/>
            <person name="Steindorff A."/>
            <person name="Ohm R.A."/>
            <person name="Martin F."/>
            <person name="Silar P."/>
            <person name="Natvig D.O."/>
            <person name="Lalanne C."/>
            <person name="Gautier V."/>
            <person name="Ament-Velasquez S.L."/>
            <person name="Kruys A."/>
            <person name="Hutchinson M.I."/>
            <person name="Powell A.J."/>
            <person name="Barry K."/>
            <person name="Miller A.N."/>
            <person name="Grigoriev I.V."/>
            <person name="Debuchy R."/>
            <person name="Gladieux P."/>
            <person name="Hiltunen Thoren M."/>
            <person name="Johannesson H."/>
        </authorList>
    </citation>
    <scope>NUCLEOTIDE SEQUENCE</scope>
    <source>
        <strain evidence="6">CBS 955.72</strain>
    </source>
</reference>
<evidence type="ECO:0000313" key="6">
    <source>
        <dbReference type="EMBL" id="KAK3346257.1"/>
    </source>
</evidence>
<keyword evidence="3" id="KW-0539">Nucleus</keyword>
<feature type="compositionally biased region" description="Acidic residues" evidence="4">
    <location>
        <begin position="97"/>
        <end position="136"/>
    </location>
</feature>
<reference evidence="6" key="2">
    <citation type="submission" date="2023-06" db="EMBL/GenBank/DDBJ databases">
        <authorList>
            <consortium name="Lawrence Berkeley National Laboratory"/>
            <person name="Haridas S."/>
            <person name="Hensen N."/>
            <person name="Bonometti L."/>
            <person name="Westerberg I."/>
            <person name="Brannstrom I.O."/>
            <person name="Guillou S."/>
            <person name="Cros-Aarteil S."/>
            <person name="Calhoun S."/>
            <person name="Kuo A."/>
            <person name="Mondo S."/>
            <person name="Pangilinan J."/>
            <person name="Riley R."/>
            <person name="Labutti K."/>
            <person name="Andreopoulos B."/>
            <person name="Lipzen A."/>
            <person name="Chen C."/>
            <person name="Yanf M."/>
            <person name="Daum C."/>
            <person name="Ng V."/>
            <person name="Clum A."/>
            <person name="Steindorff A."/>
            <person name="Ohm R."/>
            <person name="Martin F."/>
            <person name="Silar P."/>
            <person name="Natvig D."/>
            <person name="Lalanne C."/>
            <person name="Gautier V."/>
            <person name="Ament-Velasquez S.L."/>
            <person name="Kruys A."/>
            <person name="Hutchinson M.I."/>
            <person name="Powell A.J."/>
            <person name="Barry K."/>
            <person name="Miller A.N."/>
            <person name="Grigoriev I.V."/>
            <person name="Debuchy R."/>
            <person name="Gladieux P."/>
            <person name="Thoren M.H."/>
            <person name="Johannesson H."/>
        </authorList>
    </citation>
    <scope>NUCLEOTIDE SEQUENCE</scope>
    <source>
        <strain evidence="6">CBS 955.72</strain>
    </source>
</reference>
<organism evidence="6 7">
    <name type="scientific">Lasiosphaeria hispida</name>
    <dbReference type="NCBI Taxonomy" id="260671"/>
    <lineage>
        <taxon>Eukaryota</taxon>
        <taxon>Fungi</taxon>
        <taxon>Dikarya</taxon>
        <taxon>Ascomycota</taxon>
        <taxon>Pezizomycotina</taxon>
        <taxon>Sordariomycetes</taxon>
        <taxon>Sordariomycetidae</taxon>
        <taxon>Sordariales</taxon>
        <taxon>Lasiosphaeriaceae</taxon>
        <taxon>Lasiosphaeria</taxon>
    </lineage>
</organism>
<dbReference type="FunFam" id="1.25.40.180:FF:000050">
    <property type="entry name" value="Nuclear protein (Sgd1), putative"/>
    <property type="match status" value="1"/>
</dbReference>
<feature type="compositionally biased region" description="Acidic residues" evidence="4">
    <location>
        <begin position="613"/>
        <end position="634"/>
    </location>
</feature>
<accession>A0AAJ0HAZ9</accession>
<feature type="compositionally biased region" description="Basic and acidic residues" evidence="4">
    <location>
        <begin position="41"/>
        <end position="57"/>
    </location>
</feature>
<dbReference type="GO" id="GO:0005730">
    <property type="term" value="C:nucleolus"/>
    <property type="evidence" value="ECO:0007669"/>
    <property type="project" value="UniProtKB-SubCell"/>
</dbReference>
<protein>
    <recommendedName>
        <fullName evidence="5">MI domain-containing protein</fullName>
    </recommendedName>
</protein>
<feature type="region of interest" description="Disordered" evidence="4">
    <location>
        <begin position="174"/>
        <end position="300"/>
    </location>
</feature>
<sequence>MSPPDTRGPKLPIHLLKQIGGSETSTSTGKPGCRQGHGRSKPQELSRKERRKAERAGKKAQRGAQTQQHVKKPTRPGSTPAKMYPKSILKPKAPEPEGSDDEDDDDDEDEDDDDNEDEDDDDDEDEDDDDDEDENMYSDGGEEKQSLPPASRNALPKVVREKLAQDDAEIEELERKLGMKGRKTLPQSFKDDGLGDLLEGMLGGDVDDETQERKKRKAEADEWLASKRRKAVGQAEKDRQRLDGNSDSDLEGLDDDDEDKLGEDSEGDDDGSEGDQDDFGEFDSDVESEPELVKRVRENPYVAPVTQQESVKYVPPSLRKETGSDVELLSRIRRQTQGLVNRVTESNLLAILGDIEKLYRDNPRQHVTSVLVDLLLIQVCDRTALPDTLLILTAGFATAACRVIGMDFGAQFIQEVVERFDRFYEEAKDAAAEHHNVPKQTSNLITLLSQLYNFQIVGPNLLFDYIRLFLGDLSELTAELLLRIIRMSGPALRQEDPMSLKDIVSLIRPAVTKIGEQNLSVRTKFMIETINDLKNNKMKAGAGASAIVSEHNIRMKKTLGTLNARKLKSTEPLRIGLKDIRDSDKKGKWWLVGASWAGPSKDKSSKKPTVEGKEDEDQDDDDESLLLSSDDEGIPDPMELAKQHKMNTDVRRSIFVAIMYAADYEDAYLRILKLRLNKKQQTEVAHVVIYCSGTEQQYNPYYTLIAQKLCTDRKIRWSFQDNLWKLFRRLGESIFGDDVEEAEETDEDEDAELRRLVNNAKMFGSLVASGTLALSILKCLTLPLLQEKTRAFVEIMLTTTLQECKSDKEREGAIASVFGAVEAVPELATGLQWFLKKVVRKSRLVGSEAKTKQLKDVCKEADGVLRNALSAARNIWDDE</sequence>
<dbReference type="Gene3D" id="1.25.40.180">
    <property type="match status" value="1"/>
</dbReference>
<feature type="compositionally biased region" description="Basic and acidic residues" evidence="4">
    <location>
        <begin position="600"/>
        <end position="612"/>
    </location>
</feature>
<dbReference type="Pfam" id="PF02847">
    <property type="entry name" value="MA3"/>
    <property type="match status" value="1"/>
</dbReference>
<dbReference type="SMART" id="SM00543">
    <property type="entry name" value="MIF4G"/>
    <property type="match status" value="1"/>
</dbReference>
<dbReference type="PROSITE" id="PS51366">
    <property type="entry name" value="MI"/>
    <property type="match status" value="1"/>
</dbReference>
<feature type="compositionally biased region" description="Acidic residues" evidence="4">
    <location>
        <begin position="246"/>
        <end position="290"/>
    </location>
</feature>
<dbReference type="PANTHER" id="PTHR18034:SF4">
    <property type="entry name" value="NUCLEOLAR MIF4G DOMAIN-CONTAINING PROTEIN 1"/>
    <property type="match status" value="1"/>
</dbReference>
<dbReference type="GO" id="GO:0003723">
    <property type="term" value="F:RNA binding"/>
    <property type="evidence" value="ECO:0007669"/>
    <property type="project" value="InterPro"/>
</dbReference>
<dbReference type="Proteomes" id="UP001275084">
    <property type="component" value="Unassembled WGS sequence"/>
</dbReference>
<comment type="subcellular location">
    <subcellularLocation>
        <location evidence="1">Nucleus</location>
        <location evidence="1">Nucleolus</location>
    </subcellularLocation>
</comment>
<proteinExistence type="inferred from homology"/>